<feature type="transmembrane region" description="Helical" evidence="7">
    <location>
        <begin position="206"/>
        <end position="228"/>
    </location>
</feature>
<dbReference type="PANTHER" id="PTHR43376:SF1">
    <property type="entry name" value="OLIGOPEPTIDE TRANSPORT SYSTEM PERMEASE PROTEIN"/>
    <property type="match status" value="1"/>
</dbReference>
<dbReference type="Pfam" id="PF19300">
    <property type="entry name" value="BPD_transp_1_N"/>
    <property type="match status" value="1"/>
</dbReference>
<evidence type="ECO:0000256" key="6">
    <source>
        <dbReference type="ARBA" id="ARBA00023136"/>
    </source>
</evidence>
<evidence type="ECO:0000256" key="4">
    <source>
        <dbReference type="ARBA" id="ARBA00022692"/>
    </source>
</evidence>
<evidence type="ECO:0000256" key="7">
    <source>
        <dbReference type="RuleBase" id="RU363032"/>
    </source>
</evidence>
<feature type="domain" description="ABC transmembrane type-1" evidence="8">
    <location>
        <begin position="119"/>
        <end position="328"/>
    </location>
</feature>
<dbReference type="PROSITE" id="PS50928">
    <property type="entry name" value="ABC_TM1"/>
    <property type="match status" value="1"/>
</dbReference>
<dbReference type="Proteomes" id="UP000002487">
    <property type="component" value="Chromosome"/>
</dbReference>
<gene>
    <name evidence="9" type="ordered locus">MA_2481</name>
</gene>
<evidence type="ECO:0000256" key="5">
    <source>
        <dbReference type="ARBA" id="ARBA00022989"/>
    </source>
</evidence>
<evidence type="ECO:0000256" key="2">
    <source>
        <dbReference type="ARBA" id="ARBA00022448"/>
    </source>
</evidence>
<sequence length="347" mass="39381">MNGPSRSLFLFPGGKAMAKIGEKKAFLLHKSLRYALVIFIILSVNFLLPRMMPGDPIQTMVHQNRYVDDSTIQALRDRYGLNDPLHVQYVKYFYMLAHLDLGFSLVTHKNVADMIGEKLFWTLLIIFPSIVIGNLLALAMGTFAGYWHGGKIDWMLTAVNLIIFATPTFLLGMLFLTFFGFQLRWFPLSNLSTGGISGMEYYLDTAWHMCLPIVVLTLYELSYTFFIVKNSIVQVRNEYFVFVAGSKGLTERSIMFRHVLRCILPQFISWIALNISYMVTGALLIEVVFSLPGMGSLIYEAVMKRDYPVLQGAFLVMTIFVITMNFLAEMLYGIVDPRVGDNKSATT</sequence>
<evidence type="ECO:0000313" key="10">
    <source>
        <dbReference type="Proteomes" id="UP000002487"/>
    </source>
</evidence>
<feature type="transmembrane region" description="Helical" evidence="7">
    <location>
        <begin position="32"/>
        <end position="52"/>
    </location>
</feature>
<dbReference type="KEGG" id="mac:MA_2481"/>
<dbReference type="EMBL" id="AE010299">
    <property type="protein sequence ID" value="AAM05867.1"/>
    <property type="molecule type" value="Genomic_DNA"/>
</dbReference>
<organism evidence="9 10">
    <name type="scientific">Methanosarcina acetivorans (strain ATCC 35395 / DSM 2834 / JCM 12185 / C2A)</name>
    <dbReference type="NCBI Taxonomy" id="188937"/>
    <lineage>
        <taxon>Archaea</taxon>
        <taxon>Methanobacteriati</taxon>
        <taxon>Methanobacteriota</taxon>
        <taxon>Stenosarchaea group</taxon>
        <taxon>Methanomicrobia</taxon>
        <taxon>Methanosarcinales</taxon>
        <taxon>Methanosarcinaceae</taxon>
        <taxon>Methanosarcina</taxon>
    </lineage>
</organism>
<dbReference type="InterPro" id="IPR000515">
    <property type="entry name" value="MetI-like"/>
</dbReference>
<keyword evidence="5 7" id="KW-1133">Transmembrane helix</keyword>
<evidence type="ECO:0000256" key="3">
    <source>
        <dbReference type="ARBA" id="ARBA00022475"/>
    </source>
</evidence>
<evidence type="ECO:0000313" key="9">
    <source>
        <dbReference type="EMBL" id="AAM05867.1"/>
    </source>
</evidence>
<protein>
    <submittedName>
        <fullName evidence="9">Peptide ABC transporter, permease protein</fullName>
    </submittedName>
</protein>
<keyword evidence="6 7" id="KW-0472">Membrane</keyword>
<reference evidence="9 10" key="1">
    <citation type="journal article" date="2002" name="Genome Res.">
        <title>The genome of Methanosarcina acetivorans reveals extensive metabolic and physiological diversity.</title>
        <authorList>
            <person name="Galagan J.E."/>
            <person name="Nusbaum C."/>
            <person name="Roy A."/>
            <person name="Endrizzi M.G."/>
            <person name="Macdonald P."/>
            <person name="FitzHugh W."/>
            <person name="Calvo S."/>
            <person name="Engels R."/>
            <person name="Smirnov S."/>
            <person name="Atnoor D."/>
            <person name="Brown A."/>
            <person name="Allen N."/>
            <person name="Naylor J."/>
            <person name="Stange-Thomann N."/>
            <person name="DeArellano K."/>
            <person name="Johnson R."/>
            <person name="Linton L."/>
            <person name="McEwan P."/>
            <person name="McKernan K."/>
            <person name="Talamas J."/>
            <person name="Tirrell A."/>
            <person name="Ye W."/>
            <person name="Zimmer A."/>
            <person name="Barber R.D."/>
            <person name="Cann I."/>
            <person name="Graham D.E."/>
            <person name="Grahame D.A."/>
            <person name="Guss A."/>
            <person name="Hedderich R."/>
            <person name="Ingram-Smith C."/>
            <person name="Kuettner C.H."/>
            <person name="Krzycki J.A."/>
            <person name="Leigh J.A."/>
            <person name="Li W."/>
            <person name="Liu J."/>
            <person name="Mukhopadhyay B."/>
            <person name="Reeve J.N."/>
            <person name="Smith K."/>
            <person name="Springer T.A."/>
            <person name="Umayam L.A."/>
            <person name="White O."/>
            <person name="White R.H."/>
            <person name="de Macario E.C."/>
            <person name="Ferry J.G."/>
            <person name="Jarrell K.F."/>
            <person name="Jing H."/>
            <person name="Macario A.J.L."/>
            <person name="Paulsen I."/>
            <person name="Pritchett M."/>
            <person name="Sowers K.R."/>
            <person name="Swanson R.V."/>
            <person name="Zinder S.H."/>
            <person name="Lander E."/>
            <person name="Metcalf W.W."/>
            <person name="Birren B."/>
        </authorList>
    </citation>
    <scope>NUCLEOTIDE SEQUENCE [LARGE SCALE GENOMIC DNA]</scope>
    <source>
        <strain evidence="10">ATCC 35395 / DSM 2834 / JCM 12185 / C2A</strain>
    </source>
</reference>
<keyword evidence="3" id="KW-1003">Cell membrane</keyword>
<dbReference type="SUPFAM" id="SSF161098">
    <property type="entry name" value="MetI-like"/>
    <property type="match status" value="1"/>
</dbReference>
<dbReference type="InterPro" id="IPR035906">
    <property type="entry name" value="MetI-like_sf"/>
</dbReference>
<dbReference type="InParanoid" id="Q8TN12"/>
<comment type="similarity">
    <text evidence="7">Belongs to the binding-protein-dependent transport system permease family.</text>
</comment>
<comment type="subcellular location">
    <subcellularLocation>
        <location evidence="1 7">Cell membrane</location>
        <topology evidence="1 7">Multi-pass membrane protein</topology>
    </subcellularLocation>
</comment>
<dbReference type="InterPro" id="IPR045621">
    <property type="entry name" value="BPD_transp_1_N"/>
</dbReference>
<evidence type="ECO:0000256" key="1">
    <source>
        <dbReference type="ARBA" id="ARBA00004651"/>
    </source>
</evidence>
<dbReference type="STRING" id="188937.MA_2481"/>
<dbReference type="Gene3D" id="1.10.3720.10">
    <property type="entry name" value="MetI-like"/>
    <property type="match status" value="1"/>
</dbReference>
<proteinExistence type="inferred from homology"/>
<keyword evidence="2 7" id="KW-0813">Transport</keyword>
<feature type="transmembrane region" description="Helical" evidence="7">
    <location>
        <begin position="119"/>
        <end position="147"/>
    </location>
</feature>
<dbReference type="EnsemblBacteria" id="AAM05867">
    <property type="protein sequence ID" value="AAM05867"/>
    <property type="gene ID" value="MA_2481"/>
</dbReference>
<feature type="transmembrane region" description="Helical" evidence="7">
    <location>
        <begin position="309"/>
        <end position="328"/>
    </location>
</feature>
<dbReference type="CDD" id="cd06261">
    <property type="entry name" value="TM_PBP2"/>
    <property type="match status" value="1"/>
</dbReference>
<dbReference type="GO" id="GO:0005886">
    <property type="term" value="C:plasma membrane"/>
    <property type="evidence" value="ECO:0007669"/>
    <property type="project" value="UniProtKB-SubCell"/>
</dbReference>
<evidence type="ECO:0000259" key="8">
    <source>
        <dbReference type="PROSITE" id="PS50928"/>
    </source>
</evidence>
<dbReference type="AlphaFoldDB" id="Q8TN12"/>
<accession>Q8TN12</accession>
<feature type="transmembrane region" description="Helical" evidence="7">
    <location>
        <begin position="159"/>
        <end position="186"/>
    </location>
</feature>
<keyword evidence="10" id="KW-1185">Reference proteome</keyword>
<dbReference type="PhylomeDB" id="Q8TN12"/>
<feature type="transmembrane region" description="Helical" evidence="7">
    <location>
        <begin position="267"/>
        <end position="289"/>
    </location>
</feature>
<name>Q8TN12_METAC</name>
<keyword evidence="4 7" id="KW-0812">Transmembrane</keyword>
<dbReference type="GO" id="GO:0055085">
    <property type="term" value="P:transmembrane transport"/>
    <property type="evidence" value="ECO:0007669"/>
    <property type="project" value="InterPro"/>
</dbReference>
<dbReference type="Pfam" id="PF00528">
    <property type="entry name" value="BPD_transp_1"/>
    <property type="match status" value="1"/>
</dbReference>
<dbReference type="HOGENOM" id="CLU_036879_1_0_2"/>
<dbReference type="PANTHER" id="PTHR43376">
    <property type="entry name" value="OLIGOPEPTIDE TRANSPORT SYSTEM PERMEASE PROTEIN"/>
    <property type="match status" value="1"/>
</dbReference>